<dbReference type="SUPFAM" id="SSF46689">
    <property type="entry name" value="Homeodomain-like"/>
    <property type="match status" value="1"/>
</dbReference>
<dbReference type="InParanoid" id="G5BF16"/>
<evidence type="ECO:0000256" key="1">
    <source>
        <dbReference type="ARBA" id="ARBA00023038"/>
    </source>
</evidence>
<feature type="region of interest" description="Disordered" evidence="2">
    <location>
        <begin position="381"/>
        <end position="432"/>
    </location>
</feature>
<organism evidence="3 4">
    <name type="scientific">Heterocephalus glaber</name>
    <name type="common">Naked mole rat</name>
    <dbReference type="NCBI Taxonomy" id="10181"/>
    <lineage>
        <taxon>Eukaryota</taxon>
        <taxon>Metazoa</taxon>
        <taxon>Chordata</taxon>
        <taxon>Craniata</taxon>
        <taxon>Vertebrata</taxon>
        <taxon>Euteleostomi</taxon>
        <taxon>Mammalia</taxon>
        <taxon>Eutheria</taxon>
        <taxon>Euarchontoglires</taxon>
        <taxon>Glires</taxon>
        <taxon>Rodentia</taxon>
        <taxon>Hystricomorpha</taxon>
        <taxon>Bathyergidae</taxon>
        <taxon>Heterocephalus</taxon>
    </lineage>
</organism>
<dbReference type="GO" id="GO:0031941">
    <property type="term" value="C:filamentous actin"/>
    <property type="evidence" value="ECO:0007669"/>
    <property type="project" value="TreeGrafter"/>
</dbReference>
<dbReference type="Proteomes" id="UP000006813">
    <property type="component" value="Unassembled WGS sequence"/>
</dbReference>
<dbReference type="GO" id="GO:0001725">
    <property type="term" value="C:stress fiber"/>
    <property type="evidence" value="ECO:0007669"/>
    <property type="project" value="TreeGrafter"/>
</dbReference>
<feature type="region of interest" description="Disordered" evidence="2">
    <location>
        <begin position="119"/>
        <end position="158"/>
    </location>
</feature>
<dbReference type="Gene3D" id="1.10.10.60">
    <property type="entry name" value="Homeodomain-like"/>
    <property type="match status" value="1"/>
</dbReference>
<evidence type="ECO:0000313" key="4">
    <source>
        <dbReference type="Proteomes" id="UP000006813"/>
    </source>
</evidence>
<dbReference type="PANTHER" id="PTHR24214">
    <property type="entry name" value="PDZ AND LIM DOMAIN PROTEIN ZASP"/>
    <property type="match status" value="1"/>
</dbReference>
<dbReference type="GO" id="GO:0051371">
    <property type="term" value="F:muscle alpha-actinin binding"/>
    <property type="evidence" value="ECO:0007669"/>
    <property type="project" value="TreeGrafter"/>
</dbReference>
<keyword evidence="1" id="KW-0862">Zinc</keyword>
<gene>
    <name evidence="3" type="ORF">GW7_05280</name>
</gene>
<dbReference type="GO" id="GO:0030036">
    <property type="term" value="P:actin cytoskeleton organization"/>
    <property type="evidence" value="ECO:0007669"/>
    <property type="project" value="TreeGrafter"/>
</dbReference>
<dbReference type="GO" id="GO:0061061">
    <property type="term" value="P:muscle structure development"/>
    <property type="evidence" value="ECO:0007669"/>
    <property type="project" value="TreeGrafter"/>
</dbReference>
<dbReference type="GO" id="GO:0030018">
    <property type="term" value="C:Z disc"/>
    <property type="evidence" value="ECO:0007669"/>
    <property type="project" value="TreeGrafter"/>
</dbReference>
<keyword evidence="1" id="KW-0440">LIM domain</keyword>
<dbReference type="AlphaFoldDB" id="G5BF16"/>
<dbReference type="eggNOG" id="KOG0490">
    <property type="taxonomic scope" value="Eukaryota"/>
</dbReference>
<evidence type="ECO:0000313" key="3">
    <source>
        <dbReference type="EMBL" id="EHB07877.1"/>
    </source>
</evidence>
<dbReference type="InterPro" id="IPR050604">
    <property type="entry name" value="PDZ-LIM_domain"/>
</dbReference>
<proteinExistence type="predicted"/>
<dbReference type="GO" id="GO:0003779">
    <property type="term" value="F:actin binding"/>
    <property type="evidence" value="ECO:0007669"/>
    <property type="project" value="TreeGrafter"/>
</dbReference>
<reference evidence="3 4" key="1">
    <citation type="journal article" date="2011" name="Nature">
        <title>Genome sequencing reveals insights into physiology and longevity of the naked mole rat.</title>
        <authorList>
            <person name="Kim E.B."/>
            <person name="Fang X."/>
            <person name="Fushan A.A."/>
            <person name="Huang Z."/>
            <person name="Lobanov A.V."/>
            <person name="Han L."/>
            <person name="Marino S.M."/>
            <person name="Sun X."/>
            <person name="Turanov A.A."/>
            <person name="Yang P."/>
            <person name="Yim S.H."/>
            <person name="Zhao X."/>
            <person name="Kasaikina M.V."/>
            <person name="Stoletzki N."/>
            <person name="Peng C."/>
            <person name="Polak P."/>
            <person name="Xiong Z."/>
            <person name="Kiezun A."/>
            <person name="Zhu Y."/>
            <person name="Chen Y."/>
            <person name="Kryukov G.V."/>
            <person name="Zhang Q."/>
            <person name="Peshkin L."/>
            <person name="Yang L."/>
            <person name="Bronson R.T."/>
            <person name="Buffenstein R."/>
            <person name="Wang B."/>
            <person name="Han C."/>
            <person name="Li Q."/>
            <person name="Chen L."/>
            <person name="Zhao W."/>
            <person name="Sunyaev S.R."/>
            <person name="Park T.J."/>
            <person name="Zhang G."/>
            <person name="Wang J."/>
            <person name="Gladyshev V.N."/>
        </authorList>
    </citation>
    <scope>NUCLEOTIDE SEQUENCE [LARGE SCALE GENOMIC DNA]</scope>
</reference>
<dbReference type="EMBL" id="JH169903">
    <property type="protein sequence ID" value="EHB07877.1"/>
    <property type="molecule type" value="Genomic_DNA"/>
</dbReference>
<evidence type="ECO:0000256" key="2">
    <source>
        <dbReference type="SAM" id="MobiDB-lite"/>
    </source>
</evidence>
<dbReference type="InterPro" id="IPR009057">
    <property type="entry name" value="Homeodomain-like_sf"/>
</dbReference>
<dbReference type="GO" id="GO:0007507">
    <property type="term" value="P:heart development"/>
    <property type="evidence" value="ECO:0007669"/>
    <property type="project" value="TreeGrafter"/>
</dbReference>
<dbReference type="PANTHER" id="PTHR24214:SF32">
    <property type="entry name" value="PDZ AND LIM DOMAIN PROTEIN 5"/>
    <property type="match status" value="1"/>
</dbReference>
<dbReference type="GO" id="GO:0005912">
    <property type="term" value="C:adherens junction"/>
    <property type="evidence" value="ECO:0007669"/>
    <property type="project" value="TreeGrafter"/>
</dbReference>
<sequence length="469" mass="51742">MGCRISATVCNPGLHHFAISLFPAYAAFALAFVTEASWPTFIAATETECYYYDPRHFSEEYWMQKTTAWPALGFPAATQHGCFGEGALGLMGAYRCNEGPLEHAASYHPAQVVNVSQRGDADLPTDQGDLEPLQQVPLAQQDPSDARDRRGGRGRGPRIRFRKWQVQTLESVFQDTQYPDMITSHFHHQRGLQQSTTTLWFCVFTKNHIHPITIVCLHPGPCNHFITCFPSTCGCCHSSPSSASGLHVNASLSTDRCSPALSASKAAVNGPRKPTVTDVCSETAQEIAGGQRRGSQGDSKQQNGPPRKHIVERNMEFYHIPTHSDASKKRLMGDTEDWCSRTGTPQSHSFCILAQITGTKHLKESETDNTEKANYIQGASQQLAPPAALTQSGPERLENAGPSRPGQPASQRRSRPPQPLHRGLHQHDQVSRLAAARPRSTFYWTNVKQCNFLRSRGTSELSCRAVPAR</sequence>
<feature type="compositionally biased region" description="Polar residues" evidence="2">
    <location>
        <begin position="293"/>
        <end position="304"/>
    </location>
</feature>
<name>G5BF16_HETGA</name>
<keyword evidence="1" id="KW-0479">Metal-binding</keyword>
<feature type="compositionally biased region" description="Polar residues" evidence="2">
    <location>
        <begin position="381"/>
        <end position="393"/>
    </location>
</feature>
<accession>G5BF16</accession>
<dbReference type="STRING" id="10181.G5BF16"/>
<protein>
    <submittedName>
        <fullName evidence="3">PDZ and LIM domain protein 5</fullName>
    </submittedName>
</protein>
<feature type="region of interest" description="Disordered" evidence="2">
    <location>
        <begin position="286"/>
        <end position="307"/>
    </location>
</feature>
<feature type="compositionally biased region" description="Low complexity" evidence="2">
    <location>
        <begin position="402"/>
        <end position="411"/>
    </location>
</feature>